<feature type="region of interest" description="Disordered" evidence="2">
    <location>
        <begin position="1"/>
        <end position="55"/>
    </location>
</feature>
<accession>A0A177U7U7</accession>
<sequence length="275" mass="30141">MPAEPATSNRASSRDDPPAASSSSSFAYPPPPRRRSPPPRRSPFTPRPGGRLDRFRRKYTDPSLFIYALLGLFLISFVVPIPLPFFSDSYRVFHGGRSASSVSKSTRAVAETACCCASSGTSRPAATTSAVTARDSDMGWQKTFALASRSKGCHLIQKEVEREISEGIKDVKVGMLYLFIQHTSAALTLNENYDPDVRTDMDAVLDKIVPMSFAWKHTDEGPDDSASHTKASLIGPTVTIPITNGRLNLGTWQGVYLCEFRKDKHTRKIVATVLS</sequence>
<comment type="caution">
    <text evidence="5">The sequence shown here is derived from an EMBL/GenBank/DDBJ whole genome shotgun (WGS) entry which is preliminary data.</text>
</comment>
<dbReference type="AlphaFoldDB" id="A0A177U7U7"/>
<evidence type="ECO:0008006" key="8">
    <source>
        <dbReference type="Google" id="ProtNLM"/>
    </source>
</evidence>
<dbReference type="Proteomes" id="UP000836402">
    <property type="component" value="Unassembled WGS sequence"/>
</dbReference>
<keyword evidence="3" id="KW-0812">Transmembrane</keyword>
<evidence type="ECO:0000256" key="1">
    <source>
        <dbReference type="ARBA" id="ARBA00005534"/>
    </source>
</evidence>
<dbReference type="SUPFAM" id="SSF111038">
    <property type="entry name" value="YjbQ-like"/>
    <property type="match status" value="1"/>
</dbReference>
<keyword evidence="3" id="KW-1133">Transmembrane helix</keyword>
<dbReference type="PANTHER" id="PTHR30615">
    <property type="entry name" value="UNCHARACTERIZED PROTEIN YJBQ-RELATED"/>
    <property type="match status" value="1"/>
</dbReference>
<reference evidence="4" key="3">
    <citation type="submission" date="2020-10" db="EMBL/GenBank/DDBJ databases">
        <authorList>
            <person name="Sedaghatjoo S."/>
        </authorList>
    </citation>
    <scope>NUCLEOTIDE SEQUENCE</scope>
    <source>
        <strain evidence="4">AZH3</strain>
    </source>
</reference>
<dbReference type="Proteomes" id="UP000077671">
    <property type="component" value="Unassembled WGS sequence"/>
</dbReference>
<evidence type="ECO:0000313" key="4">
    <source>
        <dbReference type="EMBL" id="CAD6962036.1"/>
    </source>
</evidence>
<comment type="similarity">
    <text evidence="1">Belongs to the UPF0047 family.</text>
</comment>
<reference evidence="5" key="1">
    <citation type="submission" date="2016-04" db="EMBL/GenBank/DDBJ databases">
        <authorList>
            <person name="Nguyen H.D."/>
            <person name="Kesanakurti P."/>
            <person name="Cullis J."/>
            <person name="Levesque C.A."/>
            <person name="Hambleton S."/>
        </authorList>
    </citation>
    <scope>NUCLEOTIDE SEQUENCE</scope>
    <source>
        <strain evidence="5">DAOMC 238032</strain>
    </source>
</reference>
<dbReference type="Gene3D" id="2.60.120.460">
    <property type="entry name" value="YjbQ-like"/>
    <property type="match status" value="1"/>
</dbReference>
<feature type="transmembrane region" description="Helical" evidence="3">
    <location>
        <begin position="64"/>
        <end position="83"/>
    </location>
</feature>
<dbReference type="EMBL" id="CAJHJG010007027">
    <property type="protein sequence ID" value="CAD6962036.1"/>
    <property type="molecule type" value="Genomic_DNA"/>
</dbReference>
<proteinExistence type="inferred from homology"/>
<reference evidence="5" key="2">
    <citation type="journal article" date="2019" name="IMA Fungus">
        <title>Genome sequencing and comparison of five Tilletia species to identify candidate genes for the detection of regulated species infecting wheat.</title>
        <authorList>
            <person name="Nguyen H.D.T."/>
            <person name="Sultana T."/>
            <person name="Kesanakurti P."/>
            <person name="Hambleton S."/>
        </authorList>
    </citation>
    <scope>NUCLEOTIDE SEQUENCE</scope>
    <source>
        <strain evidence="5">DAOMC 238032</strain>
    </source>
</reference>
<feature type="compositionally biased region" description="Low complexity" evidence="2">
    <location>
        <begin position="18"/>
        <end position="27"/>
    </location>
</feature>
<evidence type="ECO:0000256" key="3">
    <source>
        <dbReference type="SAM" id="Phobius"/>
    </source>
</evidence>
<protein>
    <recommendedName>
        <fullName evidence="8">Secondary thiamine-phosphate synthase enzyme</fullName>
    </recommendedName>
</protein>
<dbReference type="InterPro" id="IPR001602">
    <property type="entry name" value="UPF0047_YjbQ-like"/>
</dbReference>
<dbReference type="Pfam" id="PF01894">
    <property type="entry name" value="YjbQ"/>
    <property type="match status" value="1"/>
</dbReference>
<gene>
    <name evidence="5" type="ORF">A4X03_0g4595</name>
    <name evidence="4" type="ORF">JKIAZH3_G9165</name>
</gene>
<keyword evidence="3" id="KW-0472">Membrane</keyword>
<evidence type="ECO:0000313" key="5">
    <source>
        <dbReference type="EMBL" id="KAE8257671.1"/>
    </source>
</evidence>
<evidence type="ECO:0000313" key="7">
    <source>
        <dbReference type="Proteomes" id="UP000836402"/>
    </source>
</evidence>
<evidence type="ECO:0000313" key="6">
    <source>
        <dbReference type="Proteomes" id="UP000077671"/>
    </source>
</evidence>
<keyword evidence="7" id="KW-1185">Reference proteome</keyword>
<organism evidence="5 6">
    <name type="scientific">Tilletia caries</name>
    <name type="common">wheat bunt fungus</name>
    <dbReference type="NCBI Taxonomy" id="13290"/>
    <lineage>
        <taxon>Eukaryota</taxon>
        <taxon>Fungi</taxon>
        <taxon>Dikarya</taxon>
        <taxon>Basidiomycota</taxon>
        <taxon>Ustilaginomycotina</taxon>
        <taxon>Exobasidiomycetes</taxon>
        <taxon>Tilletiales</taxon>
        <taxon>Tilletiaceae</taxon>
        <taxon>Tilletia</taxon>
    </lineage>
</organism>
<dbReference type="PANTHER" id="PTHR30615:SF8">
    <property type="entry name" value="UPF0047 PROTEIN C4A8.02C"/>
    <property type="match status" value="1"/>
</dbReference>
<dbReference type="InterPro" id="IPR035917">
    <property type="entry name" value="YjbQ-like_sf"/>
</dbReference>
<name>A0A177U7U7_9BASI</name>
<dbReference type="NCBIfam" id="TIGR00149">
    <property type="entry name" value="TIGR00149_YjbQ"/>
    <property type="match status" value="1"/>
</dbReference>
<evidence type="ECO:0000256" key="2">
    <source>
        <dbReference type="SAM" id="MobiDB-lite"/>
    </source>
</evidence>
<dbReference type="EMBL" id="LWDD02000639">
    <property type="protein sequence ID" value="KAE8257671.1"/>
    <property type="molecule type" value="Genomic_DNA"/>
</dbReference>